<accession>A0A067NEN3</accession>
<reference evidence="2" key="1">
    <citation type="journal article" date="2014" name="Proc. Natl. Acad. Sci. U.S.A.">
        <title>Extensive sampling of basidiomycete genomes demonstrates inadequacy of the white-rot/brown-rot paradigm for wood decay fungi.</title>
        <authorList>
            <person name="Riley R."/>
            <person name="Salamov A.A."/>
            <person name="Brown D.W."/>
            <person name="Nagy L.G."/>
            <person name="Floudas D."/>
            <person name="Held B.W."/>
            <person name="Levasseur A."/>
            <person name="Lombard V."/>
            <person name="Morin E."/>
            <person name="Otillar R."/>
            <person name="Lindquist E.A."/>
            <person name="Sun H."/>
            <person name="LaButti K.M."/>
            <person name="Schmutz J."/>
            <person name="Jabbour D."/>
            <person name="Luo H."/>
            <person name="Baker S.E."/>
            <person name="Pisabarro A.G."/>
            <person name="Walton J.D."/>
            <person name="Blanchette R.A."/>
            <person name="Henrissat B."/>
            <person name="Martin F."/>
            <person name="Cullen D."/>
            <person name="Hibbett D.S."/>
            <person name="Grigoriev I.V."/>
        </authorList>
    </citation>
    <scope>NUCLEOTIDE SEQUENCE [LARGE SCALE GENOMIC DNA]</scope>
    <source>
        <strain evidence="2">PC15</strain>
    </source>
</reference>
<name>A0A067NEN3_PLEO1</name>
<proteinExistence type="predicted"/>
<dbReference type="AlphaFoldDB" id="A0A067NEN3"/>
<organism evidence="1 2">
    <name type="scientific">Pleurotus ostreatus (strain PC15)</name>
    <name type="common">Oyster mushroom</name>
    <dbReference type="NCBI Taxonomy" id="1137138"/>
    <lineage>
        <taxon>Eukaryota</taxon>
        <taxon>Fungi</taxon>
        <taxon>Dikarya</taxon>
        <taxon>Basidiomycota</taxon>
        <taxon>Agaricomycotina</taxon>
        <taxon>Agaricomycetes</taxon>
        <taxon>Agaricomycetidae</taxon>
        <taxon>Agaricales</taxon>
        <taxon>Pleurotineae</taxon>
        <taxon>Pleurotaceae</taxon>
        <taxon>Pleurotus</taxon>
    </lineage>
</organism>
<dbReference type="InParanoid" id="A0A067NEN3"/>
<dbReference type="EMBL" id="KL198014">
    <property type="protein sequence ID" value="KDQ22577.1"/>
    <property type="molecule type" value="Genomic_DNA"/>
</dbReference>
<evidence type="ECO:0000313" key="1">
    <source>
        <dbReference type="EMBL" id="KDQ22577.1"/>
    </source>
</evidence>
<dbReference type="VEuPathDB" id="FungiDB:PLEOSDRAFT_1090995"/>
<dbReference type="Proteomes" id="UP000027073">
    <property type="component" value="Unassembled WGS sequence"/>
</dbReference>
<sequence length="61" mass="6718">MTLEWYMSCSGNGPGLIMKVYGCMHMGWSAQPIAPEVGKGQTARKVWLAAGKIRSRDVFDV</sequence>
<evidence type="ECO:0000313" key="2">
    <source>
        <dbReference type="Proteomes" id="UP000027073"/>
    </source>
</evidence>
<gene>
    <name evidence="1" type="ORF">PLEOSDRAFT_1090995</name>
</gene>
<protein>
    <submittedName>
        <fullName evidence="1">Uncharacterized protein</fullName>
    </submittedName>
</protein>
<dbReference type="HOGENOM" id="CLU_2923671_0_0_1"/>